<feature type="transmembrane region" description="Helical" evidence="8">
    <location>
        <begin position="340"/>
        <end position="359"/>
    </location>
</feature>
<dbReference type="AlphaFoldDB" id="A0A1J5B7T5"/>
<evidence type="ECO:0000256" key="5">
    <source>
        <dbReference type="ARBA" id="ARBA00022989"/>
    </source>
</evidence>
<feature type="transmembrane region" description="Helical" evidence="8">
    <location>
        <begin position="161"/>
        <end position="180"/>
    </location>
</feature>
<dbReference type="PANTHER" id="PTHR22926">
    <property type="entry name" value="PHOSPHO-N-ACETYLMURAMOYL-PENTAPEPTIDE-TRANSFERASE"/>
    <property type="match status" value="1"/>
</dbReference>
<feature type="transmembrane region" description="Helical" evidence="8">
    <location>
        <begin position="57"/>
        <end position="79"/>
    </location>
</feature>
<dbReference type="Proteomes" id="UP000183605">
    <property type="component" value="Unassembled WGS sequence"/>
</dbReference>
<evidence type="ECO:0000256" key="2">
    <source>
        <dbReference type="ARBA" id="ARBA00022475"/>
    </source>
</evidence>
<dbReference type="GO" id="GO:0009103">
    <property type="term" value="P:lipopolysaccharide biosynthetic process"/>
    <property type="evidence" value="ECO:0007669"/>
    <property type="project" value="TreeGrafter"/>
</dbReference>
<keyword evidence="5 8" id="KW-1133">Transmembrane helix</keyword>
<evidence type="ECO:0000256" key="6">
    <source>
        <dbReference type="ARBA" id="ARBA00023136"/>
    </source>
</evidence>
<feature type="transmembrane region" description="Helical" evidence="8">
    <location>
        <begin position="192"/>
        <end position="209"/>
    </location>
</feature>
<dbReference type="GO" id="GO:0046872">
    <property type="term" value="F:metal ion binding"/>
    <property type="evidence" value="ECO:0007669"/>
    <property type="project" value="UniProtKB-KW"/>
</dbReference>
<evidence type="ECO:0000313" key="9">
    <source>
        <dbReference type="EMBL" id="OIP03032.1"/>
    </source>
</evidence>
<dbReference type="Pfam" id="PF00953">
    <property type="entry name" value="Glycos_transf_4"/>
    <property type="match status" value="1"/>
</dbReference>
<evidence type="ECO:0000256" key="8">
    <source>
        <dbReference type="SAM" id="Phobius"/>
    </source>
</evidence>
<dbReference type="EMBL" id="MNXQ01000050">
    <property type="protein sequence ID" value="OIP03032.1"/>
    <property type="molecule type" value="Genomic_DNA"/>
</dbReference>
<proteinExistence type="predicted"/>
<evidence type="ECO:0000256" key="3">
    <source>
        <dbReference type="ARBA" id="ARBA00022679"/>
    </source>
</evidence>
<accession>A0A1J5B7T5</accession>
<feature type="transmembrane region" description="Helical" evidence="8">
    <location>
        <begin position="316"/>
        <end position="334"/>
    </location>
</feature>
<comment type="subcellular location">
    <subcellularLocation>
        <location evidence="1">Cell membrane</location>
        <topology evidence="1">Multi-pass membrane protein</topology>
    </subcellularLocation>
</comment>
<dbReference type="GO" id="GO:0005886">
    <property type="term" value="C:plasma membrane"/>
    <property type="evidence" value="ECO:0007669"/>
    <property type="project" value="UniProtKB-SubCell"/>
</dbReference>
<comment type="cofactor">
    <cofactor evidence="7">
        <name>Mg(2+)</name>
        <dbReference type="ChEBI" id="CHEBI:18420"/>
    </cofactor>
</comment>
<keyword evidence="4 8" id="KW-0812">Transmembrane</keyword>
<sequence>MSSWLFKNMALIQLIKPLVLAFLISIILTPLVIWVYKKLGWLDDPKTQVHPKVIHQYPVPRGGGAVIFLSILIACVWFLPIDKHLIGILLGALVLTVVGVIDDVKNLNPYQRLGWGFLAAGIVVAAGIGVPYISHPFKAGAVINLSQPQIPIYLLGQWRTIWVWADLMALVWIVGTMNFVNWSKGLDGQLPGIVVVAGIVIGLLSLRFVDDITQWPVMVVAFILAGAYLGFLLFNFYPQKIMPGYGGGTLAGYFLAVLAILSGAKVATAILVLGVPMLDAIYSIIRRVLSGKSPVWGDRGHLHHKLMDLGWGKRRIAVFYWLMSAILGLLALKLNSQYKLYTMVLLAVIIGGGLIWLNMATYSLKRPDRDSG</sequence>
<keyword evidence="7" id="KW-0460">Magnesium</keyword>
<dbReference type="InterPro" id="IPR000715">
    <property type="entry name" value="Glycosyl_transferase_4"/>
</dbReference>
<evidence type="ECO:0000256" key="4">
    <source>
        <dbReference type="ARBA" id="ARBA00022692"/>
    </source>
</evidence>
<dbReference type="PANTHER" id="PTHR22926:SF3">
    <property type="entry name" value="UNDECAPRENYL-PHOSPHATE ALPHA-N-ACETYLGLUCOSAMINYL 1-PHOSPHATE TRANSFERASE"/>
    <property type="match status" value="1"/>
</dbReference>
<feature type="transmembrane region" description="Helical" evidence="8">
    <location>
        <begin position="244"/>
        <end position="261"/>
    </location>
</feature>
<feature type="transmembrane region" description="Helical" evidence="8">
    <location>
        <begin position="14"/>
        <end position="36"/>
    </location>
</feature>
<dbReference type="GO" id="GO:0071555">
    <property type="term" value="P:cell wall organization"/>
    <property type="evidence" value="ECO:0007669"/>
    <property type="project" value="TreeGrafter"/>
</dbReference>
<keyword evidence="7" id="KW-0479">Metal-binding</keyword>
<keyword evidence="2" id="KW-1003">Cell membrane</keyword>
<dbReference type="CDD" id="cd06853">
    <property type="entry name" value="GT_WecA_like"/>
    <property type="match status" value="1"/>
</dbReference>
<feature type="transmembrane region" description="Helical" evidence="8">
    <location>
        <begin position="113"/>
        <end position="133"/>
    </location>
</feature>
<keyword evidence="6 8" id="KW-0472">Membrane</keyword>
<organism evidence="9 10">
    <name type="scientific">Candidatus Beckwithbacteria bacterium CG2_30_44_31</name>
    <dbReference type="NCBI Taxonomy" id="1805035"/>
    <lineage>
        <taxon>Bacteria</taxon>
        <taxon>Candidatus Beckwithiibacteriota</taxon>
    </lineage>
</organism>
<feature type="transmembrane region" description="Helical" evidence="8">
    <location>
        <begin position="215"/>
        <end position="237"/>
    </location>
</feature>
<evidence type="ECO:0000256" key="1">
    <source>
        <dbReference type="ARBA" id="ARBA00004651"/>
    </source>
</evidence>
<name>A0A1J5B7T5_9BACT</name>
<dbReference type="GO" id="GO:0016780">
    <property type="term" value="F:phosphotransferase activity, for other substituted phosphate groups"/>
    <property type="evidence" value="ECO:0007669"/>
    <property type="project" value="InterPro"/>
</dbReference>
<evidence type="ECO:0000256" key="7">
    <source>
        <dbReference type="PIRSR" id="PIRSR600715-1"/>
    </source>
</evidence>
<evidence type="ECO:0008006" key="11">
    <source>
        <dbReference type="Google" id="ProtNLM"/>
    </source>
</evidence>
<protein>
    <recommendedName>
        <fullName evidence="11">Undecaprenyl-phosphate alpha-N-acetylglucosaminyl 1-phosphate transferase</fullName>
    </recommendedName>
</protein>
<keyword evidence="3" id="KW-0808">Transferase</keyword>
<feature type="transmembrane region" description="Helical" evidence="8">
    <location>
        <begin position="85"/>
        <end position="101"/>
    </location>
</feature>
<reference evidence="9 10" key="1">
    <citation type="journal article" date="2016" name="Environ. Microbiol.">
        <title>Genomic resolution of a cold subsurface aquifer community provides metabolic insights for novel microbes adapted to high CO concentrations.</title>
        <authorList>
            <person name="Probst A.J."/>
            <person name="Castelle C.J."/>
            <person name="Singh A."/>
            <person name="Brown C.T."/>
            <person name="Anantharaman K."/>
            <person name="Sharon I."/>
            <person name="Hug L.A."/>
            <person name="Burstein D."/>
            <person name="Emerson J.B."/>
            <person name="Thomas B.C."/>
            <person name="Banfield J.F."/>
        </authorList>
    </citation>
    <scope>NUCLEOTIDE SEQUENCE [LARGE SCALE GENOMIC DNA]</scope>
    <source>
        <strain evidence="9">CG2_30_44_31</strain>
    </source>
</reference>
<evidence type="ECO:0000313" key="10">
    <source>
        <dbReference type="Proteomes" id="UP000183605"/>
    </source>
</evidence>
<gene>
    <name evidence="9" type="ORF">AUK18_02720</name>
</gene>
<feature type="binding site" evidence="7">
    <location>
        <position position="181"/>
    </location>
    <ligand>
        <name>Mg(2+)</name>
        <dbReference type="ChEBI" id="CHEBI:18420"/>
    </ligand>
</feature>
<dbReference type="GO" id="GO:0044038">
    <property type="term" value="P:cell wall macromolecule biosynthetic process"/>
    <property type="evidence" value="ECO:0007669"/>
    <property type="project" value="TreeGrafter"/>
</dbReference>
<comment type="caution">
    <text evidence="9">The sequence shown here is derived from an EMBL/GenBank/DDBJ whole genome shotgun (WGS) entry which is preliminary data.</text>
</comment>